<reference evidence="2 5" key="1">
    <citation type="submission" date="2022-01" db="EMBL/GenBank/DDBJ databases">
        <title>VMRC isolate genome collection.</title>
        <authorList>
            <person name="France M."/>
            <person name="Rutt L."/>
            <person name="Humphrys M."/>
            <person name="Ravel J."/>
        </authorList>
    </citation>
    <scope>NUCLEOTIDE SEQUENCE</scope>
    <source>
        <strain evidence="3 5">C0030B4</strain>
        <strain evidence="2">C0048A1</strain>
    </source>
</reference>
<evidence type="ECO:0000313" key="2">
    <source>
        <dbReference type="EMBL" id="MCZ3666710.1"/>
    </source>
</evidence>
<dbReference type="RefSeq" id="WP_225416007.1">
    <property type="nucleotide sequence ID" value="NZ_CAKMAX010000001.1"/>
</dbReference>
<keyword evidence="1" id="KW-0812">Transmembrane</keyword>
<dbReference type="Proteomes" id="UP001212401">
    <property type="component" value="Unassembled WGS sequence"/>
</dbReference>
<name>A0AAW5WQR8_9LACO</name>
<dbReference type="AlphaFoldDB" id="A0AAW5WQR8"/>
<evidence type="ECO:0000256" key="1">
    <source>
        <dbReference type="SAM" id="Phobius"/>
    </source>
</evidence>
<feature type="transmembrane region" description="Helical" evidence="1">
    <location>
        <begin position="81"/>
        <end position="105"/>
    </location>
</feature>
<proteinExistence type="predicted"/>
<accession>A0AAW5WQR8</accession>
<feature type="transmembrane region" description="Helical" evidence="1">
    <location>
        <begin position="38"/>
        <end position="61"/>
    </location>
</feature>
<organism evidence="2 4">
    <name type="scientific">Limosilactobacillus vaginalis</name>
    <dbReference type="NCBI Taxonomy" id="1633"/>
    <lineage>
        <taxon>Bacteria</taxon>
        <taxon>Bacillati</taxon>
        <taxon>Bacillota</taxon>
        <taxon>Bacilli</taxon>
        <taxon>Lactobacillales</taxon>
        <taxon>Lactobacillaceae</taxon>
        <taxon>Limosilactobacillus</taxon>
    </lineage>
</organism>
<sequence>MSWGFHYRFNFMNTSTRNNYRDHFFEHGHWGIKVRQTLVALICWLTLFTPIVITSATYLAYLTHGRHGHFFWHYTEGFQELNFLVIFLTFALGMIAVFCLAMGYIQFQRSRGLVNKWPLFDITKNHWERQTAEKFMTARFGAEKQRQNLRNYTVKPEQNLAKNQLKDVIANTNMEADN</sequence>
<protein>
    <submittedName>
        <fullName evidence="2">ABC transporter permease</fullName>
    </submittedName>
</protein>
<keyword evidence="5" id="KW-1185">Reference proteome</keyword>
<dbReference type="EMBL" id="JAKHMS010000002">
    <property type="protein sequence ID" value="MCZ3780797.1"/>
    <property type="molecule type" value="Genomic_DNA"/>
</dbReference>
<dbReference type="Proteomes" id="UP001527392">
    <property type="component" value="Unassembled WGS sequence"/>
</dbReference>
<keyword evidence="1" id="KW-1133">Transmembrane helix</keyword>
<keyword evidence="1" id="KW-0472">Membrane</keyword>
<evidence type="ECO:0000313" key="5">
    <source>
        <dbReference type="Proteomes" id="UP001527392"/>
    </source>
</evidence>
<evidence type="ECO:0000313" key="3">
    <source>
        <dbReference type="EMBL" id="MCZ3780797.1"/>
    </source>
</evidence>
<dbReference type="EMBL" id="JAKHPH010000001">
    <property type="protein sequence ID" value="MCZ3666710.1"/>
    <property type="molecule type" value="Genomic_DNA"/>
</dbReference>
<comment type="caution">
    <text evidence="2">The sequence shown here is derived from an EMBL/GenBank/DDBJ whole genome shotgun (WGS) entry which is preliminary data.</text>
</comment>
<evidence type="ECO:0000313" key="4">
    <source>
        <dbReference type="Proteomes" id="UP001212401"/>
    </source>
</evidence>
<gene>
    <name evidence="3" type="ORF">L2504_01355</name>
    <name evidence="2" type="ORF">L2724_00215</name>
</gene>